<proteinExistence type="predicted"/>
<dbReference type="Pfam" id="PF00589">
    <property type="entry name" value="Phage_integrase"/>
    <property type="match status" value="1"/>
</dbReference>
<dbReference type="SUPFAM" id="SSF56349">
    <property type="entry name" value="DNA breaking-rejoining enzymes"/>
    <property type="match status" value="1"/>
</dbReference>
<sequence>MLPKAPKSSQAIFAKELLDKFITSRPQGVSHKSIESYHYKVSAPKTSKKLLPAITEEQLQTLLKHCHCERDKAILNLLWYSGMRLSEAANVRASDFNWKGGTVVVLGKGNKYRKALAGNDVVREWVSRHDALEILRGGNR</sequence>
<dbReference type="AlphaFoldDB" id="X1HE49"/>
<feature type="domain" description="Tyr recombinase" evidence="2">
    <location>
        <begin position="49"/>
        <end position="140"/>
    </location>
</feature>
<dbReference type="GO" id="GO:0006310">
    <property type="term" value="P:DNA recombination"/>
    <property type="evidence" value="ECO:0007669"/>
    <property type="project" value="UniProtKB-KW"/>
</dbReference>
<dbReference type="InterPro" id="IPR011010">
    <property type="entry name" value="DNA_brk_join_enz"/>
</dbReference>
<evidence type="ECO:0000256" key="1">
    <source>
        <dbReference type="ARBA" id="ARBA00023172"/>
    </source>
</evidence>
<organism evidence="3">
    <name type="scientific">marine sediment metagenome</name>
    <dbReference type="NCBI Taxonomy" id="412755"/>
    <lineage>
        <taxon>unclassified sequences</taxon>
        <taxon>metagenomes</taxon>
        <taxon>ecological metagenomes</taxon>
    </lineage>
</organism>
<comment type="caution">
    <text evidence="3">The sequence shown here is derived from an EMBL/GenBank/DDBJ whole genome shotgun (WGS) entry which is preliminary data.</text>
</comment>
<evidence type="ECO:0000313" key="3">
    <source>
        <dbReference type="EMBL" id="GAH67692.1"/>
    </source>
</evidence>
<accession>X1HE49</accession>
<dbReference type="EMBL" id="BARU01028182">
    <property type="protein sequence ID" value="GAH67692.1"/>
    <property type="molecule type" value="Genomic_DNA"/>
</dbReference>
<dbReference type="InterPro" id="IPR013762">
    <property type="entry name" value="Integrase-like_cat_sf"/>
</dbReference>
<name>X1HE49_9ZZZZ</name>
<dbReference type="GO" id="GO:0003677">
    <property type="term" value="F:DNA binding"/>
    <property type="evidence" value="ECO:0007669"/>
    <property type="project" value="InterPro"/>
</dbReference>
<dbReference type="GO" id="GO:0015074">
    <property type="term" value="P:DNA integration"/>
    <property type="evidence" value="ECO:0007669"/>
    <property type="project" value="InterPro"/>
</dbReference>
<protein>
    <recommendedName>
        <fullName evidence="2">Tyr recombinase domain-containing protein</fullName>
    </recommendedName>
</protein>
<dbReference type="InterPro" id="IPR002104">
    <property type="entry name" value="Integrase_catalytic"/>
</dbReference>
<evidence type="ECO:0000259" key="2">
    <source>
        <dbReference type="PROSITE" id="PS51898"/>
    </source>
</evidence>
<keyword evidence="1" id="KW-0233">DNA recombination</keyword>
<reference evidence="3" key="1">
    <citation type="journal article" date="2014" name="Front. Microbiol.">
        <title>High frequency of phylogenetically diverse reductive dehalogenase-homologous genes in deep subseafloor sedimentary metagenomes.</title>
        <authorList>
            <person name="Kawai M."/>
            <person name="Futagami T."/>
            <person name="Toyoda A."/>
            <person name="Takaki Y."/>
            <person name="Nishi S."/>
            <person name="Hori S."/>
            <person name="Arai W."/>
            <person name="Tsubouchi T."/>
            <person name="Morono Y."/>
            <person name="Uchiyama I."/>
            <person name="Ito T."/>
            <person name="Fujiyama A."/>
            <person name="Inagaki F."/>
            <person name="Takami H."/>
        </authorList>
    </citation>
    <scope>NUCLEOTIDE SEQUENCE</scope>
    <source>
        <strain evidence="3">Expedition CK06-06</strain>
    </source>
</reference>
<dbReference type="PROSITE" id="PS51898">
    <property type="entry name" value="TYR_RECOMBINASE"/>
    <property type="match status" value="1"/>
</dbReference>
<dbReference type="Gene3D" id="1.10.443.10">
    <property type="entry name" value="Intergrase catalytic core"/>
    <property type="match status" value="1"/>
</dbReference>
<gene>
    <name evidence="3" type="ORF">S03H2_45022</name>
</gene>